<dbReference type="NCBIfam" id="TIGR00996">
    <property type="entry name" value="Mtu_fam_mce"/>
    <property type="match status" value="1"/>
</dbReference>
<feature type="region of interest" description="Disordered" evidence="1">
    <location>
        <begin position="374"/>
        <end position="406"/>
    </location>
</feature>
<dbReference type="InterPro" id="IPR005693">
    <property type="entry name" value="Mce"/>
</dbReference>
<evidence type="ECO:0000256" key="2">
    <source>
        <dbReference type="SAM" id="SignalP"/>
    </source>
</evidence>
<feature type="signal peptide" evidence="2">
    <location>
        <begin position="1"/>
        <end position="26"/>
    </location>
</feature>
<dbReference type="InterPro" id="IPR003399">
    <property type="entry name" value="Mce/MlaD"/>
</dbReference>
<dbReference type="STRING" id="146018.BN2156_01963"/>
<evidence type="ECO:0000259" key="3">
    <source>
        <dbReference type="Pfam" id="PF02470"/>
    </source>
</evidence>
<feature type="domain" description="Mce/MlaD" evidence="3">
    <location>
        <begin position="47"/>
        <end position="120"/>
    </location>
</feature>
<dbReference type="Proteomes" id="UP000199147">
    <property type="component" value="Unassembled WGS sequence"/>
</dbReference>
<protein>
    <submittedName>
        <fullName evidence="4">Virulence factor mce family protein</fullName>
    </submittedName>
</protein>
<dbReference type="Pfam" id="PF02470">
    <property type="entry name" value="MlaD"/>
    <property type="match status" value="1"/>
</dbReference>
<feature type="compositionally biased region" description="Pro residues" evidence="1">
    <location>
        <begin position="385"/>
        <end position="399"/>
    </location>
</feature>
<dbReference type="RefSeq" id="WP_090512881.1">
    <property type="nucleotide sequence ID" value="NZ_CWKH01000001.1"/>
</dbReference>
<dbReference type="InterPro" id="IPR052336">
    <property type="entry name" value="MlaD_Phospholipid_Transporter"/>
</dbReference>
<proteinExistence type="predicted"/>
<reference evidence="5" key="1">
    <citation type="submission" date="2015-07" db="EMBL/GenBank/DDBJ databases">
        <authorList>
            <person name="Urmite Genomes"/>
        </authorList>
    </citation>
    <scope>NUCLEOTIDE SEQUENCE [LARGE SCALE GENOMIC DNA]</scope>
    <source>
        <strain evidence="5">type strain: ATCC 49404</strain>
    </source>
</reference>
<feature type="chain" id="PRO_5005224150" evidence="2">
    <location>
        <begin position="27"/>
        <end position="406"/>
    </location>
</feature>
<name>A0A0H5RLT2_9MYCO</name>
<dbReference type="AlphaFoldDB" id="A0A0H5RLT2"/>
<dbReference type="PANTHER" id="PTHR33371:SF15">
    <property type="entry name" value="LIPOPROTEIN LPRN"/>
    <property type="match status" value="1"/>
</dbReference>
<sequence length="406" mass="42388" precursor="true">MINASTLRRMVSAGCCLLLTSTAGCAFHGINSLPLPGAVGRGPDARIYHVEIANVGTLEANSPVMISDVVVGSIASMQVKNGHADVEVSIRPDVPVPANAVTTIGQTSLLGSSHLTLDPPVDQAPTGRLPAGSTLTLNQSSTYPTTEQTLAAVSALVNSGGLGQIGDIIHNMNTALSGHEPQLRDLLGRLDRLVGTFDAQRSDMVEAMRAVDRLTGTFGAQKDVLTRALHTMPGALDVLVKQQPTFTSALHELGVFAETATQVVDETQADLVINLRNLQPTICSLANVGPDLDRGLAFLSSYPLTQDFIDRAVRGDYINLFATIDLTVNRLKSGMFLGTRWGQEGLTLVPAPGDPGYDAYYSNNPLAAGIAPPMTPNPTGLPEGAGPPPPRIPGTPPPTNGAIGGC</sequence>
<evidence type="ECO:0000313" key="5">
    <source>
        <dbReference type="Proteomes" id="UP000199147"/>
    </source>
</evidence>
<dbReference type="GO" id="GO:0005576">
    <property type="term" value="C:extracellular region"/>
    <property type="evidence" value="ECO:0007669"/>
    <property type="project" value="TreeGrafter"/>
</dbReference>
<organism evidence="4 5">
    <name type="scientific">Mycolicibacterium neworleansense</name>
    <dbReference type="NCBI Taxonomy" id="146018"/>
    <lineage>
        <taxon>Bacteria</taxon>
        <taxon>Bacillati</taxon>
        <taxon>Actinomycetota</taxon>
        <taxon>Actinomycetes</taxon>
        <taxon>Mycobacteriales</taxon>
        <taxon>Mycobacteriaceae</taxon>
        <taxon>Mycolicibacterium</taxon>
    </lineage>
</organism>
<keyword evidence="5" id="KW-1185">Reference proteome</keyword>
<keyword evidence="2" id="KW-0732">Signal</keyword>
<dbReference type="EMBL" id="CWKH01000001">
    <property type="protein sequence ID" value="CRZ15105.1"/>
    <property type="molecule type" value="Genomic_DNA"/>
</dbReference>
<evidence type="ECO:0000256" key="1">
    <source>
        <dbReference type="SAM" id="MobiDB-lite"/>
    </source>
</evidence>
<gene>
    <name evidence="4" type="ORF">BN2156_01963</name>
</gene>
<evidence type="ECO:0000313" key="4">
    <source>
        <dbReference type="EMBL" id="CRZ15105.1"/>
    </source>
</evidence>
<accession>A0A0H5RLT2</accession>
<dbReference type="PANTHER" id="PTHR33371">
    <property type="entry name" value="INTERMEMBRANE PHOSPHOLIPID TRANSPORT SYSTEM BINDING PROTEIN MLAD-RELATED"/>
    <property type="match status" value="1"/>
</dbReference>
<dbReference type="OrthoDB" id="9774928at2"/>